<keyword evidence="3" id="KW-1185">Reference proteome</keyword>
<keyword evidence="1" id="KW-0472">Membrane</keyword>
<sequence>MLLVYIYVFWLLFIVTMAGKAAWPKLTTVPRVLIAPAALVALFLDVFFNIFIATILFLDLPREWTFTQRLERYKPDQSWRGRLARWICSNLLDPFQVGGHCH</sequence>
<keyword evidence="1" id="KW-0812">Transmembrane</keyword>
<feature type="transmembrane region" description="Helical" evidence="1">
    <location>
        <begin position="34"/>
        <end position="58"/>
    </location>
</feature>
<evidence type="ECO:0000256" key="1">
    <source>
        <dbReference type="SAM" id="Phobius"/>
    </source>
</evidence>
<proteinExistence type="predicted"/>
<organism evidence="2 3">
    <name type="scientific">Azospira oryzae</name>
    <dbReference type="NCBI Taxonomy" id="146939"/>
    <lineage>
        <taxon>Bacteria</taxon>
        <taxon>Pseudomonadati</taxon>
        <taxon>Pseudomonadota</taxon>
        <taxon>Betaproteobacteria</taxon>
        <taxon>Rhodocyclales</taxon>
        <taxon>Rhodocyclaceae</taxon>
        <taxon>Azospira</taxon>
    </lineage>
</organism>
<name>A0ABY0IM32_9RHOO</name>
<reference evidence="2 3" key="1">
    <citation type="submission" date="2019-02" db="EMBL/GenBank/DDBJ databases">
        <title>Genomic Encyclopedia of Type Strains, Phase IV (KMG-IV): sequencing the most valuable type-strain genomes for metagenomic binning, comparative biology and taxonomic classification.</title>
        <authorList>
            <person name="Goeker M."/>
        </authorList>
    </citation>
    <scope>NUCLEOTIDE SEQUENCE [LARGE SCALE GENOMIC DNA]</scope>
    <source>
        <strain evidence="2 3">DSM 21223</strain>
    </source>
</reference>
<evidence type="ECO:0000313" key="3">
    <source>
        <dbReference type="Proteomes" id="UP000292136"/>
    </source>
</evidence>
<evidence type="ECO:0000313" key="2">
    <source>
        <dbReference type="EMBL" id="RZT75739.1"/>
    </source>
</evidence>
<keyword evidence="1" id="KW-1133">Transmembrane helix</keyword>
<comment type="caution">
    <text evidence="2">The sequence shown here is derived from an EMBL/GenBank/DDBJ whole genome shotgun (WGS) entry which is preliminary data.</text>
</comment>
<gene>
    <name evidence="2" type="ORF">EV678_2926</name>
</gene>
<dbReference type="EMBL" id="SHKM01000003">
    <property type="protein sequence ID" value="RZT75739.1"/>
    <property type="molecule type" value="Genomic_DNA"/>
</dbReference>
<protein>
    <submittedName>
        <fullName evidence="2">Uncharacterized protein</fullName>
    </submittedName>
</protein>
<dbReference type="RefSeq" id="WP_014236696.1">
    <property type="nucleotide sequence ID" value="NZ_SHKM01000003.1"/>
</dbReference>
<accession>A0ABY0IM32</accession>
<dbReference type="Proteomes" id="UP000292136">
    <property type="component" value="Unassembled WGS sequence"/>
</dbReference>